<dbReference type="OrthoDB" id="10611291at2759"/>
<accession>A0A087HHX8</accession>
<reference evidence="2" key="1">
    <citation type="journal article" date="2015" name="Nat. Plants">
        <title>Genome expansion of Arabis alpina linked with retrotransposition and reduced symmetric DNA methylation.</title>
        <authorList>
            <person name="Willing E.M."/>
            <person name="Rawat V."/>
            <person name="Mandakova T."/>
            <person name="Maumus F."/>
            <person name="James G.V."/>
            <person name="Nordstroem K.J."/>
            <person name="Becker C."/>
            <person name="Warthmann N."/>
            <person name="Chica C."/>
            <person name="Szarzynska B."/>
            <person name="Zytnicki M."/>
            <person name="Albani M.C."/>
            <person name="Kiefer C."/>
            <person name="Bergonzi S."/>
            <person name="Castaings L."/>
            <person name="Mateos J.L."/>
            <person name="Berns M.C."/>
            <person name="Bujdoso N."/>
            <person name="Piofczyk T."/>
            <person name="de Lorenzo L."/>
            <person name="Barrero-Sicilia C."/>
            <person name="Mateos I."/>
            <person name="Piednoel M."/>
            <person name="Hagmann J."/>
            <person name="Chen-Min-Tao R."/>
            <person name="Iglesias-Fernandez R."/>
            <person name="Schuster S.C."/>
            <person name="Alonso-Blanco C."/>
            <person name="Roudier F."/>
            <person name="Carbonero P."/>
            <person name="Paz-Ares J."/>
            <person name="Davis S.J."/>
            <person name="Pecinka A."/>
            <person name="Quesneville H."/>
            <person name="Colot V."/>
            <person name="Lysak M.A."/>
            <person name="Weigel D."/>
            <person name="Coupland G."/>
            <person name="Schneeberger K."/>
        </authorList>
    </citation>
    <scope>NUCLEOTIDE SEQUENCE [LARGE SCALE GENOMIC DNA]</scope>
    <source>
        <strain evidence="2">cv. Pajares</strain>
    </source>
</reference>
<name>A0A087HHX8_ARAAL</name>
<sequence length="198" mass="22410">MASKRWDMYGKITHGGTLQQQHKALCVGGDFLKLFSRKNQELRVTLVLRRLFTSICLMVETSAASFELEGVLFVLVCQIVLQITNIQSQKRGKAMLCYISKGILLYLPVITEGCSILRKKSTSCSQVKISVWVLHRVRVATYGCLLLMQNPLLNLYMLNLLTAERYNLPLFESQLGKHKPQAALLADEETKDSVENIM</sequence>
<proteinExistence type="predicted"/>
<evidence type="ECO:0000313" key="1">
    <source>
        <dbReference type="EMBL" id="KFK41730.1"/>
    </source>
</evidence>
<organism evidence="1 2">
    <name type="scientific">Arabis alpina</name>
    <name type="common">Alpine rock-cress</name>
    <dbReference type="NCBI Taxonomy" id="50452"/>
    <lineage>
        <taxon>Eukaryota</taxon>
        <taxon>Viridiplantae</taxon>
        <taxon>Streptophyta</taxon>
        <taxon>Embryophyta</taxon>
        <taxon>Tracheophyta</taxon>
        <taxon>Spermatophyta</taxon>
        <taxon>Magnoliopsida</taxon>
        <taxon>eudicotyledons</taxon>
        <taxon>Gunneridae</taxon>
        <taxon>Pentapetalae</taxon>
        <taxon>rosids</taxon>
        <taxon>malvids</taxon>
        <taxon>Brassicales</taxon>
        <taxon>Brassicaceae</taxon>
        <taxon>Arabideae</taxon>
        <taxon>Arabis</taxon>
    </lineage>
</organism>
<dbReference type="Gramene" id="KFK41730">
    <property type="protein sequence ID" value="KFK41730"/>
    <property type="gene ID" value="AALP_AA2G165300"/>
</dbReference>
<evidence type="ECO:0000313" key="2">
    <source>
        <dbReference type="Proteomes" id="UP000029120"/>
    </source>
</evidence>
<gene>
    <name evidence="1" type="ordered locus">AALP_Aa2g165300</name>
</gene>
<protein>
    <submittedName>
        <fullName evidence="1">Uncharacterized protein</fullName>
    </submittedName>
</protein>
<dbReference type="EMBL" id="CM002870">
    <property type="protein sequence ID" value="KFK41730.1"/>
    <property type="molecule type" value="Genomic_DNA"/>
</dbReference>
<keyword evidence="2" id="KW-1185">Reference proteome</keyword>
<dbReference type="Proteomes" id="UP000029120">
    <property type="component" value="Chromosome 2"/>
</dbReference>
<dbReference type="AlphaFoldDB" id="A0A087HHX8"/>